<name>A0A5J4L7W3_9ZZZZ</name>
<sequence>MGERNLSGGKTMGSVKVMRKDGKFDIVLKSLLKHYIQTGYVVAVV</sequence>
<evidence type="ECO:0000313" key="2">
    <source>
        <dbReference type="EMBL" id="GER94959.1"/>
    </source>
</evidence>
<organism evidence="1">
    <name type="scientific">hot springs metagenome</name>
    <dbReference type="NCBI Taxonomy" id="433727"/>
    <lineage>
        <taxon>unclassified sequences</taxon>
        <taxon>metagenomes</taxon>
        <taxon>ecological metagenomes</taxon>
    </lineage>
</organism>
<reference evidence="1" key="1">
    <citation type="submission" date="2019-10" db="EMBL/GenBank/DDBJ databases">
        <title>Metagenomic sequencing of thiosulfate-disproportionating enrichment culture.</title>
        <authorList>
            <person name="Umezawa K."/>
            <person name="Kojima H."/>
            <person name="Fukui M."/>
        </authorList>
    </citation>
    <scope>NUCLEOTIDE SEQUENCE</scope>
    <source>
        <strain evidence="1">45J</strain>
    </source>
</reference>
<dbReference type="AlphaFoldDB" id="A0A5J4L7W3"/>
<proteinExistence type="predicted"/>
<accession>A0A5J4L7W3</accession>
<dbReference type="EMBL" id="BLAB01000002">
    <property type="protein sequence ID" value="GER94959.1"/>
    <property type="molecule type" value="Genomic_DNA"/>
</dbReference>
<comment type="caution">
    <text evidence="1">The sequence shown here is derived from an EMBL/GenBank/DDBJ whole genome shotgun (WGS) entry which is preliminary data.</text>
</comment>
<dbReference type="EMBL" id="BLAB01000001">
    <property type="protein sequence ID" value="GER94837.1"/>
    <property type="molecule type" value="Genomic_DNA"/>
</dbReference>
<evidence type="ECO:0000313" key="1">
    <source>
        <dbReference type="EMBL" id="GER94837.1"/>
    </source>
</evidence>
<protein>
    <submittedName>
        <fullName evidence="1">Uncharacterized protein</fullName>
    </submittedName>
</protein>
<gene>
    <name evidence="1" type="ORF">A45J_2603</name>
    <name evidence="2" type="ORF">A45J_2725</name>
</gene>